<dbReference type="Pfam" id="PF00126">
    <property type="entry name" value="HTH_1"/>
    <property type="match status" value="1"/>
</dbReference>
<accession>A0A372JLD6</accession>
<dbReference type="SUPFAM" id="SSF46785">
    <property type="entry name" value="Winged helix' DNA-binding domain"/>
    <property type="match status" value="1"/>
</dbReference>
<dbReference type="Pfam" id="PF03466">
    <property type="entry name" value="LysR_substrate"/>
    <property type="match status" value="2"/>
</dbReference>
<keyword evidence="7" id="KW-1185">Reference proteome</keyword>
<reference evidence="6 7" key="1">
    <citation type="submission" date="2018-08" db="EMBL/GenBank/DDBJ databases">
        <title>Actinomadura jelena sp. nov., a novel Actinomycete isolated from soil in Chad.</title>
        <authorList>
            <person name="Shi L."/>
        </authorList>
    </citation>
    <scope>NUCLEOTIDE SEQUENCE [LARGE SCALE GENOMIC DNA]</scope>
    <source>
        <strain evidence="6 7">NEAU-G17</strain>
    </source>
</reference>
<organism evidence="6 7">
    <name type="scientific">Actinomadura logoneensis</name>
    <dbReference type="NCBI Taxonomy" id="2293572"/>
    <lineage>
        <taxon>Bacteria</taxon>
        <taxon>Bacillati</taxon>
        <taxon>Actinomycetota</taxon>
        <taxon>Actinomycetes</taxon>
        <taxon>Streptosporangiales</taxon>
        <taxon>Thermomonosporaceae</taxon>
        <taxon>Actinomadura</taxon>
    </lineage>
</organism>
<sequence>MQLQQLAYFVAVAEVRHFTQAAELLRVAQPSLSKQIRALETELGASLFSRARGNITLTPAGEALLPLAKRILADVDTARLEVQELAGLRRGRVRLGATPSLCAGLLGDVLRRFHDAYPGIELLVEEGGSRDLVRDLTRGSLDLALVILPLHGDPPLSTTAILREDLVVASPAPGPATDARGRPAEAGVGGRLADRGCRLPRRPYLHISDLRDRPLVMFRSGYDLREATIGACRAAGFEPRFAVEGGEMDAVLRFVEAGLGIAVVPSMVLAGRPGLQGTSLVITDEDDPSRGGRRGPSGHGLRRTIALAHRKDVDLTHAARAFQETLENFLIEAGLAGTLPAGVETLLTP</sequence>
<dbReference type="InterPro" id="IPR036388">
    <property type="entry name" value="WH-like_DNA-bd_sf"/>
</dbReference>
<keyword evidence="4" id="KW-0804">Transcription</keyword>
<dbReference type="GO" id="GO:0032993">
    <property type="term" value="C:protein-DNA complex"/>
    <property type="evidence" value="ECO:0007669"/>
    <property type="project" value="TreeGrafter"/>
</dbReference>
<feature type="domain" description="HTH lysR-type" evidence="5">
    <location>
        <begin position="1"/>
        <end position="58"/>
    </location>
</feature>
<dbReference type="PROSITE" id="PS50931">
    <property type="entry name" value="HTH_LYSR"/>
    <property type="match status" value="1"/>
</dbReference>
<evidence type="ECO:0000256" key="2">
    <source>
        <dbReference type="ARBA" id="ARBA00023015"/>
    </source>
</evidence>
<dbReference type="GO" id="GO:0003700">
    <property type="term" value="F:DNA-binding transcription factor activity"/>
    <property type="evidence" value="ECO:0007669"/>
    <property type="project" value="InterPro"/>
</dbReference>
<dbReference type="GO" id="GO:0003677">
    <property type="term" value="F:DNA binding"/>
    <property type="evidence" value="ECO:0007669"/>
    <property type="project" value="UniProtKB-KW"/>
</dbReference>
<evidence type="ECO:0000256" key="1">
    <source>
        <dbReference type="ARBA" id="ARBA00009437"/>
    </source>
</evidence>
<dbReference type="SUPFAM" id="SSF53850">
    <property type="entry name" value="Periplasmic binding protein-like II"/>
    <property type="match status" value="1"/>
</dbReference>
<evidence type="ECO:0000313" key="7">
    <source>
        <dbReference type="Proteomes" id="UP000261811"/>
    </source>
</evidence>
<name>A0A372JLD6_9ACTN</name>
<dbReference type="InterPro" id="IPR005119">
    <property type="entry name" value="LysR_subst-bd"/>
</dbReference>
<dbReference type="InterPro" id="IPR036390">
    <property type="entry name" value="WH_DNA-bd_sf"/>
</dbReference>
<dbReference type="CDD" id="cd05466">
    <property type="entry name" value="PBP2_LTTR_substrate"/>
    <property type="match status" value="1"/>
</dbReference>
<evidence type="ECO:0000256" key="4">
    <source>
        <dbReference type="ARBA" id="ARBA00023163"/>
    </source>
</evidence>
<dbReference type="PRINTS" id="PR00039">
    <property type="entry name" value="HTHLYSR"/>
</dbReference>
<evidence type="ECO:0000256" key="3">
    <source>
        <dbReference type="ARBA" id="ARBA00023125"/>
    </source>
</evidence>
<keyword evidence="3" id="KW-0238">DNA-binding</keyword>
<protein>
    <submittedName>
        <fullName evidence="6">LysR family transcriptional regulator</fullName>
    </submittedName>
</protein>
<dbReference type="OrthoDB" id="3181812at2"/>
<evidence type="ECO:0000259" key="5">
    <source>
        <dbReference type="PROSITE" id="PS50931"/>
    </source>
</evidence>
<evidence type="ECO:0000313" key="6">
    <source>
        <dbReference type="EMBL" id="RFU40821.1"/>
    </source>
</evidence>
<dbReference type="RefSeq" id="WP_117358126.1">
    <property type="nucleotide sequence ID" value="NZ_QURH01000256.1"/>
</dbReference>
<dbReference type="Gene3D" id="3.40.190.290">
    <property type="match status" value="1"/>
</dbReference>
<comment type="caution">
    <text evidence="6">The sequence shown here is derived from an EMBL/GenBank/DDBJ whole genome shotgun (WGS) entry which is preliminary data.</text>
</comment>
<proteinExistence type="inferred from homology"/>
<dbReference type="PANTHER" id="PTHR30346">
    <property type="entry name" value="TRANSCRIPTIONAL DUAL REGULATOR HCAR-RELATED"/>
    <property type="match status" value="1"/>
</dbReference>
<comment type="similarity">
    <text evidence="1">Belongs to the LysR transcriptional regulatory family.</text>
</comment>
<dbReference type="EMBL" id="QURH01000256">
    <property type="protein sequence ID" value="RFU40821.1"/>
    <property type="molecule type" value="Genomic_DNA"/>
</dbReference>
<dbReference type="InterPro" id="IPR000847">
    <property type="entry name" value="LysR_HTH_N"/>
</dbReference>
<dbReference type="Proteomes" id="UP000261811">
    <property type="component" value="Unassembled WGS sequence"/>
</dbReference>
<dbReference type="Gene3D" id="1.10.10.10">
    <property type="entry name" value="Winged helix-like DNA-binding domain superfamily/Winged helix DNA-binding domain"/>
    <property type="match status" value="1"/>
</dbReference>
<dbReference type="PANTHER" id="PTHR30346:SF29">
    <property type="entry name" value="LYSR SUBSTRATE-BINDING"/>
    <property type="match status" value="1"/>
</dbReference>
<gene>
    <name evidence="6" type="ORF">DZF91_15170</name>
</gene>
<keyword evidence="2" id="KW-0805">Transcription regulation</keyword>
<dbReference type="FunFam" id="1.10.10.10:FF:000001">
    <property type="entry name" value="LysR family transcriptional regulator"/>
    <property type="match status" value="1"/>
</dbReference>
<dbReference type="AlphaFoldDB" id="A0A372JLD6"/>